<sequence length="134" mass="14438">PGLVIMDLFVWKRNVAADVDSAPFIAKTNYIGEHRHERQGRAFDATPLVGGAKAASYTAPVSPDLVIADICVWKRDVAADVDSAPFVAKTNHIGEHRHERQGRAFDATPLVSGAKAEYSTAPVDPVLVTVNSFV</sequence>
<dbReference type="EMBL" id="JAACNO010002016">
    <property type="protein sequence ID" value="KAF4136087.1"/>
    <property type="molecule type" value="Genomic_DNA"/>
</dbReference>
<accession>A0A8S9U9E8</accession>
<dbReference type="Proteomes" id="UP000704712">
    <property type="component" value="Unassembled WGS sequence"/>
</dbReference>
<feature type="non-terminal residue" evidence="1">
    <location>
        <position position="1"/>
    </location>
</feature>
<comment type="caution">
    <text evidence="1">The sequence shown here is derived from an EMBL/GenBank/DDBJ whole genome shotgun (WGS) entry which is preliminary data.</text>
</comment>
<protein>
    <submittedName>
        <fullName evidence="1">Uncharacterized protein</fullName>
    </submittedName>
</protein>
<organism evidence="1 2">
    <name type="scientific">Phytophthora infestans</name>
    <name type="common">Potato late blight agent</name>
    <name type="synonym">Botrytis infestans</name>
    <dbReference type="NCBI Taxonomy" id="4787"/>
    <lineage>
        <taxon>Eukaryota</taxon>
        <taxon>Sar</taxon>
        <taxon>Stramenopiles</taxon>
        <taxon>Oomycota</taxon>
        <taxon>Peronosporomycetes</taxon>
        <taxon>Peronosporales</taxon>
        <taxon>Peronosporaceae</taxon>
        <taxon>Phytophthora</taxon>
    </lineage>
</organism>
<evidence type="ECO:0000313" key="2">
    <source>
        <dbReference type="Proteomes" id="UP000704712"/>
    </source>
</evidence>
<reference evidence="1" key="1">
    <citation type="submission" date="2020-03" db="EMBL/GenBank/DDBJ databases">
        <title>Hybrid Assembly of Korean Phytophthora infestans isolates.</title>
        <authorList>
            <person name="Prokchorchik M."/>
            <person name="Lee Y."/>
            <person name="Seo J."/>
            <person name="Cho J.-H."/>
            <person name="Park Y.-E."/>
            <person name="Jang D.-C."/>
            <person name="Im J.-S."/>
            <person name="Choi J.-G."/>
            <person name="Park H.-J."/>
            <person name="Lee G.-B."/>
            <person name="Lee Y.-G."/>
            <person name="Hong S.-Y."/>
            <person name="Cho K."/>
            <person name="Sohn K.H."/>
        </authorList>
    </citation>
    <scope>NUCLEOTIDE SEQUENCE</scope>
    <source>
        <strain evidence="1">KR_2_A2</strain>
    </source>
</reference>
<proteinExistence type="predicted"/>
<gene>
    <name evidence="1" type="ORF">GN958_ATG14722</name>
</gene>
<evidence type="ECO:0000313" key="1">
    <source>
        <dbReference type="EMBL" id="KAF4136087.1"/>
    </source>
</evidence>
<name>A0A8S9U9E8_PHYIN</name>
<dbReference type="AlphaFoldDB" id="A0A8S9U9E8"/>